<dbReference type="RefSeq" id="WP_342687386.1">
    <property type="nucleotide sequence ID" value="NZ_JAZBJM010000005.1"/>
</dbReference>
<evidence type="ECO:0000256" key="1">
    <source>
        <dbReference type="ARBA" id="ARBA00022598"/>
    </source>
</evidence>
<dbReference type="InterPro" id="IPR004143">
    <property type="entry name" value="BPL_LPL_catalytic"/>
</dbReference>
<dbReference type="AlphaFoldDB" id="A0AB35YUX0"/>
<dbReference type="InterPro" id="IPR004408">
    <property type="entry name" value="Biotin_CoA_COase_ligase"/>
</dbReference>
<dbReference type="PANTHER" id="PTHR12835:SF5">
    <property type="entry name" value="BIOTIN--PROTEIN LIGASE"/>
    <property type="match status" value="1"/>
</dbReference>
<keyword evidence="1 3" id="KW-0436">Ligase</keyword>
<organism evidence="3 5">
    <name type="scientific">Aequorivita flava</name>
    <dbReference type="NCBI Taxonomy" id="3114371"/>
    <lineage>
        <taxon>Bacteria</taxon>
        <taxon>Pseudomonadati</taxon>
        <taxon>Bacteroidota</taxon>
        <taxon>Flavobacteriia</taxon>
        <taxon>Flavobacteriales</taxon>
        <taxon>Flavobacteriaceae</taxon>
        <taxon>Aequorivita</taxon>
    </lineage>
</organism>
<proteinExistence type="predicted"/>
<evidence type="ECO:0000313" key="4">
    <source>
        <dbReference type="EMBL" id="MEM0573509.1"/>
    </source>
</evidence>
<name>A0AB35YUX0_9FLAO</name>
<feature type="domain" description="BPL/LPL catalytic" evidence="2">
    <location>
        <begin position="1"/>
        <end position="177"/>
    </location>
</feature>
<reference evidence="3 6" key="1">
    <citation type="submission" date="2024-01" db="EMBL/GenBank/DDBJ databases">
        <title>Aequorivita flavus sp. nov., isolated from deep-sea sediment.</title>
        <authorList>
            <person name="Chen X."/>
        </authorList>
    </citation>
    <scope>NUCLEOTIDE SEQUENCE</scope>
    <source>
        <strain evidence="3">MCCC 1A16923</strain>
        <strain evidence="4 6">MCCC 1A16935</strain>
    </source>
</reference>
<dbReference type="GO" id="GO:0005737">
    <property type="term" value="C:cytoplasm"/>
    <property type="evidence" value="ECO:0007669"/>
    <property type="project" value="TreeGrafter"/>
</dbReference>
<comment type="caution">
    <text evidence="3">The sequence shown here is derived from an EMBL/GenBank/DDBJ whole genome shotgun (WGS) entry which is preliminary data.</text>
</comment>
<dbReference type="EC" id="6.3.4.15" evidence="3"/>
<gene>
    <name evidence="4" type="ORF">VZD24_08285</name>
    <name evidence="3" type="ORF">VZD85_09355</name>
</gene>
<dbReference type="PANTHER" id="PTHR12835">
    <property type="entry name" value="BIOTIN PROTEIN LIGASE"/>
    <property type="match status" value="1"/>
</dbReference>
<dbReference type="Gene3D" id="3.30.930.10">
    <property type="entry name" value="Bira Bifunctional Protein, Domain 2"/>
    <property type="match status" value="1"/>
</dbReference>
<dbReference type="Pfam" id="PF03099">
    <property type="entry name" value="BPL_LplA_LipB"/>
    <property type="match status" value="1"/>
</dbReference>
<dbReference type="Proteomes" id="UP001388259">
    <property type="component" value="Unassembled WGS sequence"/>
</dbReference>
<evidence type="ECO:0000313" key="5">
    <source>
        <dbReference type="Proteomes" id="UP001388259"/>
    </source>
</evidence>
<dbReference type="PROSITE" id="PS51733">
    <property type="entry name" value="BPL_LPL_CATALYTIC"/>
    <property type="match status" value="1"/>
</dbReference>
<evidence type="ECO:0000313" key="3">
    <source>
        <dbReference type="EMBL" id="MEM0518556.1"/>
    </source>
</evidence>
<dbReference type="InterPro" id="IPR045864">
    <property type="entry name" value="aa-tRNA-synth_II/BPL/LPL"/>
</dbReference>
<keyword evidence="6" id="KW-1185">Reference proteome</keyword>
<dbReference type="NCBIfam" id="TIGR00121">
    <property type="entry name" value="birA_ligase"/>
    <property type="match status" value="1"/>
</dbReference>
<dbReference type="CDD" id="cd16442">
    <property type="entry name" value="BPL"/>
    <property type="match status" value="1"/>
</dbReference>
<dbReference type="EMBL" id="JBANCF010000005">
    <property type="protein sequence ID" value="MEM0573509.1"/>
    <property type="molecule type" value="Genomic_DNA"/>
</dbReference>
<protein>
    <submittedName>
        <fullName evidence="3">Biotin--[acetyl-CoA-carboxylase] ligase</fullName>
        <ecNumber evidence="3">6.3.4.15</ecNumber>
    </submittedName>
</protein>
<dbReference type="SUPFAM" id="SSF55681">
    <property type="entry name" value="Class II aaRS and biotin synthetases"/>
    <property type="match status" value="1"/>
</dbReference>
<evidence type="ECO:0000313" key="6">
    <source>
        <dbReference type="Proteomes" id="UP001390963"/>
    </source>
</evidence>
<dbReference type="GO" id="GO:0004077">
    <property type="term" value="F:biotin--[biotin carboxyl-carrier protein] ligase activity"/>
    <property type="evidence" value="ECO:0007669"/>
    <property type="project" value="UniProtKB-EC"/>
</dbReference>
<evidence type="ECO:0000259" key="2">
    <source>
        <dbReference type="PROSITE" id="PS51733"/>
    </source>
</evidence>
<accession>A0AB35YUX0</accession>
<dbReference type="EMBL" id="JAZBJM010000005">
    <property type="protein sequence ID" value="MEM0518556.1"/>
    <property type="molecule type" value="Genomic_DNA"/>
</dbReference>
<dbReference type="Proteomes" id="UP001390963">
    <property type="component" value="Unassembled WGS sequence"/>
</dbReference>
<sequence>MNIIKLNAIDSTNSYLKQLAKETQLQDETVVVTNKQLSGRGQMGNGWSSREGQSLTFSIFKVFNGLLAERQFAISMAVSLGIAAAMNELNIPNISIKWPNDILSAKRKIGGILIENVLEGNFVKQAVIGIGINVNETHFLKLPQAGSLKLATGKTFQLDEVLQIILKSVFNNLEMLSQNDFLKMKQLYENHLFQKEKVSVFETPTASHFNGIIKGVSEIGELLVDTENQGFRKFQLKEVKLIF</sequence>